<feature type="region of interest" description="Disordered" evidence="1">
    <location>
        <begin position="111"/>
        <end position="146"/>
    </location>
</feature>
<organism evidence="2 3">
    <name type="scientific">Cinchona calisaya</name>
    <dbReference type="NCBI Taxonomy" id="153742"/>
    <lineage>
        <taxon>Eukaryota</taxon>
        <taxon>Viridiplantae</taxon>
        <taxon>Streptophyta</taxon>
        <taxon>Embryophyta</taxon>
        <taxon>Tracheophyta</taxon>
        <taxon>Spermatophyta</taxon>
        <taxon>Magnoliopsida</taxon>
        <taxon>eudicotyledons</taxon>
        <taxon>Gunneridae</taxon>
        <taxon>Pentapetalae</taxon>
        <taxon>asterids</taxon>
        <taxon>lamiids</taxon>
        <taxon>Gentianales</taxon>
        <taxon>Rubiaceae</taxon>
        <taxon>Cinchonoideae</taxon>
        <taxon>Cinchoneae</taxon>
        <taxon>Cinchona</taxon>
    </lineage>
</organism>
<evidence type="ECO:0000256" key="1">
    <source>
        <dbReference type="SAM" id="MobiDB-lite"/>
    </source>
</evidence>
<sequence length="234" mass="25677">MGDVAIHSSHEHKSTKRSSSQNRSFVPHETRKGDTFETSIKTLNDARETITKDLHKETEVIPTQNSKGNLRRREVNAPNEEQPSKVVVAVSTNGGKTPLVTLSPQALNATLGDSSCHNICDKEESSESTSGRDRPWNRPKKGNKGNSARYLDMAIIDSEALTRDLADDTLEENEVSVTGPSKFDVFSNVVHTSSNANLTKNLDDGENDVANSQAMTQIENTIMTGGLHPFKLLY</sequence>
<dbReference type="AlphaFoldDB" id="A0ABD3A1U3"/>
<dbReference type="EMBL" id="JBJUIK010000006">
    <property type="protein sequence ID" value="KAL3524921.1"/>
    <property type="molecule type" value="Genomic_DNA"/>
</dbReference>
<keyword evidence="3" id="KW-1185">Reference proteome</keyword>
<name>A0ABD3A1U3_9GENT</name>
<proteinExistence type="predicted"/>
<dbReference type="Proteomes" id="UP001630127">
    <property type="component" value="Unassembled WGS sequence"/>
</dbReference>
<feature type="region of interest" description="Disordered" evidence="1">
    <location>
        <begin position="1"/>
        <end position="85"/>
    </location>
</feature>
<accession>A0ABD3A1U3</accession>
<feature type="compositionally biased region" description="Basic and acidic residues" evidence="1">
    <location>
        <begin position="119"/>
        <end position="136"/>
    </location>
</feature>
<feature type="compositionally biased region" description="Basic and acidic residues" evidence="1">
    <location>
        <begin position="26"/>
        <end position="35"/>
    </location>
</feature>
<comment type="caution">
    <text evidence="2">The sequence shown here is derived from an EMBL/GenBank/DDBJ whole genome shotgun (WGS) entry which is preliminary data.</text>
</comment>
<feature type="compositionally biased region" description="Basic and acidic residues" evidence="1">
    <location>
        <begin position="44"/>
        <end position="59"/>
    </location>
</feature>
<evidence type="ECO:0000313" key="2">
    <source>
        <dbReference type="EMBL" id="KAL3524921.1"/>
    </source>
</evidence>
<protein>
    <submittedName>
        <fullName evidence="2">Uncharacterized protein</fullName>
    </submittedName>
</protein>
<gene>
    <name evidence="2" type="ORF">ACH5RR_013293</name>
</gene>
<evidence type="ECO:0000313" key="3">
    <source>
        <dbReference type="Proteomes" id="UP001630127"/>
    </source>
</evidence>
<reference evidence="2 3" key="1">
    <citation type="submission" date="2024-11" db="EMBL/GenBank/DDBJ databases">
        <title>A near-complete genome assembly of Cinchona calisaya.</title>
        <authorList>
            <person name="Lian D.C."/>
            <person name="Zhao X.W."/>
            <person name="Wei L."/>
        </authorList>
    </citation>
    <scope>NUCLEOTIDE SEQUENCE [LARGE SCALE GENOMIC DNA]</scope>
    <source>
        <tissue evidence="2">Nenye</tissue>
    </source>
</reference>